<dbReference type="AlphaFoldDB" id="A0A3L8E382"/>
<keyword evidence="5 9" id="KW-0808">Transferase</keyword>
<evidence type="ECO:0000313" key="10">
    <source>
        <dbReference type="EMBL" id="RLU26845.1"/>
    </source>
</evidence>
<dbReference type="Gene3D" id="1.25.40.120">
    <property type="entry name" value="Protein prenylyltransferase"/>
    <property type="match status" value="1"/>
</dbReference>
<dbReference type="GO" id="GO:0004663">
    <property type="term" value="F:Rab geranylgeranyltransferase activity"/>
    <property type="evidence" value="ECO:0007669"/>
    <property type="project" value="UniProtKB-UniRule"/>
</dbReference>
<evidence type="ECO:0000256" key="6">
    <source>
        <dbReference type="ARBA" id="ARBA00022737"/>
    </source>
</evidence>
<dbReference type="Pfam" id="PF01239">
    <property type="entry name" value="PPTA"/>
    <property type="match status" value="4"/>
</dbReference>
<evidence type="ECO:0000256" key="1">
    <source>
        <dbReference type="ARBA" id="ARBA00006734"/>
    </source>
</evidence>
<keyword evidence="6" id="KW-0677">Repeat</keyword>
<evidence type="ECO:0000256" key="4">
    <source>
        <dbReference type="ARBA" id="ARBA00022602"/>
    </source>
</evidence>
<reference evidence="10" key="1">
    <citation type="journal article" date="2018" name="Genome Res.">
        <title>The genomic architecture and molecular evolution of ant odorant receptors.</title>
        <authorList>
            <person name="McKenzie S.K."/>
            <person name="Kronauer D.J.C."/>
        </authorList>
    </citation>
    <scope>NUCLEOTIDE SEQUENCE [LARGE SCALE GENOMIC DNA]</scope>
    <source>
        <strain evidence="10">Clonal line C1</strain>
    </source>
</reference>
<gene>
    <name evidence="10" type="ORF">DMN91_000642</name>
</gene>
<accession>A0A3L8E382</accession>
<dbReference type="SUPFAM" id="SSF48439">
    <property type="entry name" value="Protein prenylyltransferase"/>
    <property type="match status" value="1"/>
</dbReference>
<dbReference type="PANTHER" id="PTHR11129:SF2">
    <property type="entry name" value="GERANYLGERANYL TRANSFERASE TYPE-2 SUBUNIT ALPHA"/>
    <property type="match status" value="1"/>
</dbReference>
<comment type="caution">
    <text evidence="10">The sequence shown here is derived from an EMBL/GenBank/DDBJ whole genome shotgun (WGS) entry which is preliminary data.</text>
</comment>
<dbReference type="InterPro" id="IPR002088">
    <property type="entry name" value="Prenyl_trans_a"/>
</dbReference>
<organism evidence="10">
    <name type="scientific">Ooceraea biroi</name>
    <name type="common">Clonal raider ant</name>
    <name type="synonym">Cerapachys biroi</name>
    <dbReference type="NCBI Taxonomy" id="2015173"/>
    <lineage>
        <taxon>Eukaryota</taxon>
        <taxon>Metazoa</taxon>
        <taxon>Ecdysozoa</taxon>
        <taxon>Arthropoda</taxon>
        <taxon>Hexapoda</taxon>
        <taxon>Insecta</taxon>
        <taxon>Pterygota</taxon>
        <taxon>Neoptera</taxon>
        <taxon>Endopterygota</taxon>
        <taxon>Hymenoptera</taxon>
        <taxon>Apocrita</taxon>
        <taxon>Aculeata</taxon>
        <taxon>Formicoidea</taxon>
        <taxon>Formicidae</taxon>
        <taxon>Dorylinae</taxon>
        <taxon>Ooceraea</taxon>
    </lineage>
</organism>
<dbReference type="OrthoDB" id="1658at2759"/>
<dbReference type="GO" id="GO:0005968">
    <property type="term" value="C:Rab-protein geranylgeranyltransferase complex"/>
    <property type="evidence" value="ECO:0007669"/>
    <property type="project" value="TreeGrafter"/>
</dbReference>
<dbReference type="EMBL" id="QOIP01000001">
    <property type="protein sequence ID" value="RLU26845.1"/>
    <property type="molecule type" value="Genomic_DNA"/>
</dbReference>
<dbReference type="Proteomes" id="UP000279307">
    <property type="component" value="Chromosome 1"/>
</dbReference>
<sequence length="204" mass="24510">MRKDKLLDDELLTITRRMLLTNPDIYTLWNIRREAFESNERSDGTTGDKETKECSEQELTQEYECRSEEDYKQLLENELSLTESCLKENPKSYSAWHQRCWVMERMPEPDWNRELSLCAKCLNLDERNFHCWDYRKFVVGKAGISDREEFEFSSTKILNNFSNYSSWHYRSRILSRMFGSTGLEEIPILDEVYREGESFRNYLI</sequence>
<dbReference type="FunFam" id="1.25.40.120:FF:000035">
    <property type="entry name" value="Geranylgeranyl transferase type-2 subunit alpha"/>
    <property type="match status" value="1"/>
</dbReference>
<proteinExistence type="inferred from homology"/>
<comment type="catalytic activity">
    <reaction evidence="8 9">
        <text>geranylgeranyl diphosphate + L-cysteinyl-[protein] = S-geranylgeranyl-L-cysteinyl-[protein] + diphosphate</text>
        <dbReference type="Rhea" id="RHEA:21240"/>
        <dbReference type="Rhea" id="RHEA-COMP:10131"/>
        <dbReference type="Rhea" id="RHEA-COMP:11537"/>
        <dbReference type="ChEBI" id="CHEBI:29950"/>
        <dbReference type="ChEBI" id="CHEBI:33019"/>
        <dbReference type="ChEBI" id="CHEBI:57533"/>
        <dbReference type="ChEBI" id="CHEBI:86021"/>
        <dbReference type="EC" id="2.5.1.60"/>
    </reaction>
</comment>
<comment type="function">
    <text evidence="9">Catalyzes the transfer of a geranyl-geranyl moiety from geranyl-geranyl pyrophosphate to cysteines occuring in specific C-terminal amino acid sequences.</text>
</comment>
<evidence type="ECO:0000256" key="3">
    <source>
        <dbReference type="ARBA" id="ARBA00014772"/>
    </source>
</evidence>
<comment type="similarity">
    <text evidence="1 9">Belongs to the protein prenyltransferase subunit alpha family.</text>
</comment>
<dbReference type="PANTHER" id="PTHR11129">
    <property type="entry name" value="PROTEIN FARNESYLTRANSFERASE ALPHA SUBUNIT/RAB GERANYLGERANYL TRANSFERASE ALPHA SUBUNIT"/>
    <property type="match status" value="1"/>
</dbReference>
<evidence type="ECO:0000256" key="7">
    <source>
        <dbReference type="ARBA" id="ARBA00031267"/>
    </source>
</evidence>
<protein>
    <recommendedName>
        <fullName evidence="3 9">Geranylgeranyl transferase type-2 subunit alpha</fullName>
        <ecNumber evidence="2 9">2.5.1.60</ecNumber>
    </recommendedName>
    <alternativeName>
        <fullName evidence="7 9">Geranylgeranyl transferase type II subunit alpha</fullName>
    </alternativeName>
</protein>
<keyword evidence="4 9" id="KW-0637">Prenyltransferase</keyword>
<reference evidence="10" key="2">
    <citation type="submission" date="2018-07" db="EMBL/GenBank/DDBJ databases">
        <authorList>
            <person name="Mckenzie S.K."/>
            <person name="Kronauer D.J.C."/>
        </authorList>
    </citation>
    <scope>NUCLEOTIDE SEQUENCE</scope>
    <source>
        <strain evidence="10">Clonal line C1</strain>
    </source>
</reference>
<dbReference type="PROSITE" id="PS51147">
    <property type="entry name" value="PFTA"/>
    <property type="match status" value="4"/>
</dbReference>
<evidence type="ECO:0000256" key="9">
    <source>
        <dbReference type="RuleBase" id="RU367120"/>
    </source>
</evidence>
<evidence type="ECO:0000256" key="5">
    <source>
        <dbReference type="ARBA" id="ARBA00022679"/>
    </source>
</evidence>
<name>A0A3L8E382_OOCBI</name>
<dbReference type="EC" id="2.5.1.60" evidence="2 9"/>
<evidence type="ECO:0000256" key="8">
    <source>
        <dbReference type="ARBA" id="ARBA00047658"/>
    </source>
</evidence>
<dbReference type="GO" id="GO:0097354">
    <property type="term" value="P:prenylation"/>
    <property type="evidence" value="ECO:0007669"/>
    <property type="project" value="UniProtKB-UniRule"/>
</dbReference>
<evidence type="ECO:0000256" key="2">
    <source>
        <dbReference type="ARBA" id="ARBA00012656"/>
    </source>
</evidence>